<dbReference type="EMBL" id="BAABFA010000014">
    <property type="protein sequence ID" value="GAA4466895.1"/>
    <property type="molecule type" value="Genomic_DNA"/>
</dbReference>
<dbReference type="SUPFAM" id="SSF52540">
    <property type="entry name" value="P-loop containing nucleoside triphosphate hydrolases"/>
    <property type="match status" value="1"/>
</dbReference>
<protein>
    <recommendedName>
        <fullName evidence="5">ATPase dynein-related AAA domain-containing protein</fullName>
    </recommendedName>
</protein>
<dbReference type="RefSeq" id="WP_345082994.1">
    <property type="nucleotide sequence ID" value="NZ_BAABFA010000014.1"/>
</dbReference>
<dbReference type="InterPro" id="IPR002740">
    <property type="entry name" value="EVE_domain"/>
</dbReference>
<dbReference type="InterPro" id="IPR015947">
    <property type="entry name" value="PUA-like_sf"/>
</dbReference>
<dbReference type="PANTHER" id="PTHR37291">
    <property type="entry name" value="5-METHYLCYTOSINE-SPECIFIC RESTRICTION ENZYME B"/>
    <property type="match status" value="1"/>
</dbReference>
<dbReference type="Gene3D" id="3.10.590.10">
    <property type="entry name" value="ph1033 like domains"/>
    <property type="match status" value="1"/>
</dbReference>
<feature type="domain" description="EVE" evidence="1">
    <location>
        <begin position="226"/>
        <end position="358"/>
    </location>
</feature>
<dbReference type="InterPro" id="IPR011704">
    <property type="entry name" value="ATPase_dyneun-rel_AAA"/>
</dbReference>
<comment type="caution">
    <text evidence="3">The sequence shown here is derived from an EMBL/GenBank/DDBJ whole genome shotgun (WGS) entry which is preliminary data.</text>
</comment>
<keyword evidence="4" id="KW-1185">Reference proteome</keyword>
<reference evidence="4" key="1">
    <citation type="journal article" date="2019" name="Int. J. Syst. Evol. Microbiol.">
        <title>The Global Catalogue of Microorganisms (GCM) 10K type strain sequencing project: providing services to taxonomists for standard genome sequencing and annotation.</title>
        <authorList>
            <consortium name="The Broad Institute Genomics Platform"/>
            <consortium name="The Broad Institute Genome Sequencing Center for Infectious Disease"/>
            <person name="Wu L."/>
            <person name="Ma J."/>
        </authorList>
    </citation>
    <scope>NUCLEOTIDE SEQUENCE [LARGE SCALE GENOMIC DNA]</scope>
    <source>
        <strain evidence="4">JCM 32105</strain>
    </source>
</reference>
<evidence type="ECO:0000313" key="4">
    <source>
        <dbReference type="Proteomes" id="UP001500067"/>
    </source>
</evidence>
<evidence type="ECO:0000313" key="3">
    <source>
        <dbReference type="EMBL" id="GAA4466895.1"/>
    </source>
</evidence>
<evidence type="ECO:0008006" key="5">
    <source>
        <dbReference type="Google" id="ProtNLM"/>
    </source>
</evidence>
<dbReference type="Proteomes" id="UP001500067">
    <property type="component" value="Unassembled WGS sequence"/>
</dbReference>
<dbReference type="InterPro" id="IPR052934">
    <property type="entry name" value="Methyl-DNA_Rec/Restrict_Enz"/>
</dbReference>
<dbReference type="Pfam" id="PF01878">
    <property type="entry name" value="EVE"/>
    <property type="match status" value="1"/>
</dbReference>
<dbReference type="Gene3D" id="3.40.50.300">
    <property type="entry name" value="P-loop containing nucleotide triphosphate hydrolases"/>
    <property type="match status" value="1"/>
</dbReference>
<proteinExistence type="predicted"/>
<dbReference type="Pfam" id="PF07728">
    <property type="entry name" value="AAA_5"/>
    <property type="match status" value="1"/>
</dbReference>
<organism evidence="3 4">
    <name type="scientific">Nemorincola caseinilytica</name>
    <dbReference type="NCBI Taxonomy" id="2054315"/>
    <lineage>
        <taxon>Bacteria</taxon>
        <taxon>Pseudomonadati</taxon>
        <taxon>Bacteroidota</taxon>
        <taxon>Chitinophagia</taxon>
        <taxon>Chitinophagales</taxon>
        <taxon>Chitinophagaceae</taxon>
        <taxon>Nemorincola</taxon>
    </lineage>
</organism>
<dbReference type="PANTHER" id="PTHR37291:SF1">
    <property type="entry name" value="TYPE IV METHYL-DIRECTED RESTRICTION ENZYME ECOKMCRB SUBUNIT"/>
    <property type="match status" value="1"/>
</dbReference>
<name>A0ABP8NJG3_9BACT</name>
<sequence length="795" mass="90833">MSDIDYTRITRQHILDAIKKIKDENIVLKPSTTYEVLIDDVPYPPKEVMRYANLLANGTKEWPYSGGDPTNNFLRKYDFLVLPKGETKTPAVPEIPLTGRVWKLGTKWGKGAPDFYDLVKTNSIVIGVNGKHRPGDLVIITTGHTVYAIMKVIEQPRRVTELPEWQDEFEDYEIEFEDFVNVAKGEWYELEPDDIFSYELVQGICEVQQKAIKDKAIGLWNDRFANYWIFQGNPVEYDLERAMKEQVMTNWTVSAHKDKIKTGDKVILWMTGKKAGCYVLARVTSPPAMWDKAPDDYLWKSAANGPSMKAGLQPIYDLTTRPILWENIKDMPDLKDMNVGNRGTNFTATKKQYKALLSLIDNKSKPMATQIDLFLNTILYGPPGTGKTYKLNDYKVRYFTDQGVTQSPQELLRQKVSDYSLWEIIAAVVGTAREPLSVKDIVEHALVKAKVNPNNKTKPNNLAWNELQSYADDQSTQTHVKYRRQNQIFHKAEGSKWEIIADKKDDLADILGQELLDLASNPAVTPPTAVVAKTRYNFITFHQKYSYEDFIEGIKPLLANSRLGELGSDLQFELKKGIFYNSCLEALKLVGYASFEDCYNDSDAKRYAKFEDARNAPDKQFALFIDEINRANISAVFGELITLLEEDKRIGADNEMWIELPYSNQKFCVPSNLYIIGTMNTADRSIALLDIALRRRFEFKALYPEYTGGAWWATVLEKLNGAIYNWRKNPDFFIGHAFFINSQEGDQTRILNAKIIPLIYEYCQNNADTVKKILTEAGIVTKVTDIKDNFQVIAE</sequence>
<accession>A0ABP8NJG3</accession>
<evidence type="ECO:0000259" key="1">
    <source>
        <dbReference type="Pfam" id="PF01878"/>
    </source>
</evidence>
<feature type="domain" description="ATPase dynein-related AAA" evidence="2">
    <location>
        <begin position="599"/>
        <end position="697"/>
    </location>
</feature>
<gene>
    <name evidence="3" type="ORF">GCM10023093_21760</name>
</gene>
<evidence type="ECO:0000259" key="2">
    <source>
        <dbReference type="Pfam" id="PF07728"/>
    </source>
</evidence>
<dbReference type="InterPro" id="IPR027417">
    <property type="entry name" value="P-loop_NTPase"/>
</dbReference>
<dbReference type="SUPFAM" id="SSF88697">
    <property type="entry name" value="PUA domain-like"/>
    <property type="match status" value="1"/>
</dbReference>